<keyword evidence="2" id="KW-1185">Reference proteome</keyword>
<dbReference type="EMBL" id="CM045867">
    <property type="protein sequence ID" value="KAI7958972.1"/>
    <property type="molecule type" value="Genomic_DNA"/>
</dbReference>
<gene>
    <name evidence="1" type="ORF">MJO28_002763</name>
</gene>
<accession>A0ACC0ET10</accession>
<organism evidence="1 2">
    <name type="scientific">Puccinia striiformis f. sp. tritici</name>
    <dbReference type="NCBI Taxonomy" id="168172"/>
    <lineage>
        <taxon>Eukaryota</taxon>
        <taxon>Fungi</taxon>
        <taxon>Dikarya</taxon>
        <taxon>Basidiomycota</taxon>
        <taxon>Pucciniomycotina</taxon>
        <taxon>Pucciniomycetes</taxon>
        <taxon>Pucciniales</taxon>
        <taxon>Pucciniaceae</taxon>
        <taxon>Puccinia</taxon>
    </lineage>
</organism>
<evidence type="ECO:0000313" key="1">
    <source>
        <dbReference type="EMBL" id="KAI7958972.1"/>
    </source>
</evidence>
<proteinExistence type="predicted"/>
<reference evidence="2" key="2">
    <citation type="journal article" date="2018" name="Mol. Plant Microbe Interact.">
        <title>Genome sequence resources for the wheat stripe rust pathogen (Puccinia striiformis f. sp. tritici) and the barley stripe rust pathogen (Puccinia striiformis f. sp. hordei).</title>
        <authorList>
            <person name="Xia C."/>
            <person name="Wang M."/>
            <person name="Yin C."/>
            <person name="Cornejo O.E."/>
            <person name="Hulbert S.H."/>
            <person name="Chen X."/>
        </authorList>
    </citation>
    <scope>NUCLEOTIDE SEQUENCE [LARGE SCALE GENOMIC DNA]</scope>
    <source>
        <strain evidence="2">93-210</strain>
    </source>
</reference>
<sequence>MTEGHASRLGAHRELREVAASHEHNASPPDVIKDEKVCISPAKKRLTLRDVPHGQPLRACGKQRTSIHVLGPCLKICTVEP</sequence>
<evidence type="ECO:0000313" key="2">
    <source>
        <dbReference type="Proteomes" id="UP001060170"/>
    </source>
</evidence>
<dbReference type="Proteomes" id="UP001060170">
    <property type="component" value="Chromosome 3"/>
</dbReference>
<name>A0ACC0ET10_9BASI</name>
<reference evidence="1 2" key="3">
    <citation type="journal article" date="2022" name="Microbiol. Spectr.">
        <title>Folding features and dynamics of 3D genome architecture in plant fungal pathogens.</title>
        <authorList>
            <person name="Xia C."/>
        </authorList>
    </citation>
    <scope>NUCLEOTIDE SEQUENCE [LARGE SCALE GENOMIC DNA]</scope>
    <source>
        <strain evidence="1 2">93-210</strain>
    </source>
</reference>
<protein>
    <submittedName>
        <fullName evidence="1">Uncharacterized protein</fullName>
    </submittedName>
</protein>
<reference evidence="2" key="1">
    <citation type="journal article" date="2018" name="BMC Genomics">
        <title>Genomic insights into host adaptation between the wheat stripe rust pathogen (Puccinia striiformis f. sp. tritici) and the barley stripe rust pathogen (Puccinia striiformis f. sp. hordei).</title>
        <authorList>
            <person name="Xia C."/>
            <person name="Wang M."/>
            <person name="Yin C."/>
            <person name="Cornejo O.E."/>
            <person name="Hulbert S.H."/>
            <person name="Chen X."/>
        </authorList>
    </citation>
    <scope>NUCLEOTIDE SEQUENCE [LARGE SCALE GENOMIC DNA]</scope>
    <source>
        <strain evidence="2">93-210</strain>
    </source>
</reference>
<comment type="caution">
    <text evidence="1">The sequence shown here is derived from an EMBL/GenBank/DDBJ whole genome shotgun (WGS) entry which is preliminary data.</text>
</comment>